<dbReference type="Proteomes" id="UP000639772">
    <property type="component" value="Chromosome 9"/>
</dbReference>
<dbReference type="InterPro" id="IPR025322">
    <property type="entry name" value="PADRE_dom"/>
</dbReference>
<dbReference type="Pfam" id="PF14009">
    <property type="entry name" value="PADRE"/>
    <property type="match status" value="1"/>
</dbReference>
<name>A0A835UNQ8_VANPL</name>
<dbReference type="EMBL" id="JADCNM010000009">
    <property type="protein sequence ID" value="KAG0468427.1"/>
    <property type="molecule type" value="Genomic_DNA"/>
</dbReference>
<sequence length="135" mass="15009">MGNMLSCRSIADVTGTIVLPDGEIRSLEIPMSAAELMFEHPHHFVVELGSRVSLPLPADHKLEARKAYAVLPMARGKSIARSQTFPISTKDESSYEDLVGQPAVILRRQYSSKGWKPGLGTIAERLEKKIPHWLF</sequence>
<dbReference type="PANTHER" id="PTHR33052">
    <property type="entry name" value="DUF4228 DOMAIN PROTEIN-RELATED"/>
    <property type="match status" value="1"/>
</dbReference>
<dbReference type="AlphaFoldDB" id="A0A835UNQ8"/>
<evidence type="ECO:0000313" key="2">
    <source>
        <dbReference type="Proteomes" id="UP000639772"/>
    </source>
</evidence>
<reference evidence="1 2" key="1">
    <citation type="journal article" date="2020" name="Nat. Food">
        <title>A phased Vanilla planifolia genome enables genetic improvement of flavour and production.</title>
        <authorList>
            <person name="Hasing T."/>
            <person name="Tang H."/>
            <person name="Brym M."/>
            <person name="Khazi F."/>
            <person name="Huang T."/>
            <person name="Chambers A.H."/>
        </authorList>
    </citation>
    <scope>NUCLEOTIDE SEQUENCE [LARGE SCALE GENOMIC DNA]</scope>
    <source>
        <tissue evidence="1">Leaf</tissue>
    </source>
</reference>
<comment type="caution">
    <text evidence="1">The sequence shown here is derived from an EMBL/GenBank/DDBJ whole genome shotgun (WGS) entry which is preliminary data.</text>
</comment>
<gene>
    <name evidence="1" type="ORF">HPP92_017755</name>
</gene>
<accession>A0A835UNQ8</accession>
<proteinExistence type="predicted"/>
<organism evidence="1 2">
    <name type="scientific">Vanilla planifolia</name>
    <name type="common">Vanilla</name>
    <dbReference type="NCBI Taxonomy" id="51239"/>
    <lineage>
        <taxon>Eukaryota</taxon>
        <taxon>Viridiplantae</taxon>
        <taxon>Streptophyta</taxon>
        <taxon>Embryophyta</taxon>
        <taxon>Tracheophyta</taxon>
        <taxon>Spermatophyta</taxon>
        <taxon>Magnoliopsida</taxon>
        <taxon>Liliopsida</taxon>
        <taxon>Asparagales</taxon>
        <taxon>Orchidaceae</taxon>
        <taxon>Vanilloideae</taxon>
        <taxon>Vanilleae</taxon>
        <taxon>Vanilla</taxon>
    </lineage>
</organism>
<protein>
    <submittedName>
        <fullName evidence="1">Uncharacterized protein</fullName>
    </submittedName>
</protein>
<dbReference type="OrthoDB" id="1921976at2759"/>
<evidence type="ECO:0000313" key="1">
    <source>
        <dbReference type="EMBL" id="KAG0468427.1"/>
    </source>
</evidence>